<organism evidence="1">
    <name type="scientific">Candidatus Kentrum sp. DK</name>
    <dbReference type="NCBI Taxonomy" id="2126562"/>
    <lineage>
        <taxon>Bacteria</taxon>
        <taxon>Pseudomonadati</taxon>
        <taxon>Pseudomonadota</taxon>
        <taxon>Gammaproteobacteria</taxon>
        <taxon>Candidatus Kentrum</taxon>
    </lineage>
</organism>
<gene>
    <name evidence="2" type="ORF">BECKDK2373B_GA0170837_104227</name>
    <name evidence="1" type="ORF">BECKDK2373C_GA0170839_100728</name>
</gene>
<evidence type="ECO:0000313" key="2">
    <source>
        <dbReference type="EMBL" id="VFJ53464.1"/>
    </source>
</evidence>
<proteinExistence type="predicted"/>
<dbReference type="AlphaFoldDB" id="A0A450RY18"/>
<name>A0A450RY18_9GAMM</name>
<evidence type="ECO:0000313" key="1">
    <source>
        <dbReference type="EMBL" id="VFJ44008.1"/>
    </source>
</evidence>
<accession>A0A450RY18</accession>
<reference evidence="1" key="1">
    <citation type="submission" date="2019-02" db="EMBL/GenBank/DDBJ databases">
        <authorList>
            <person name="Gruber-Vodicka R. H."/>
            <person name="Seah K. B. B."/>
        </authorList>
    </citation>
    <scope>NUCLEOTIDE SEQUENCE</scope>
    <source>
        <strain evidence="1">BECK_DK161</strain>
        <strain evidence="2">BECK_DK47</strain>
    </source>
</reference>
<dbReference type="EMBL" id="CAADEX010000042">
    <property type="protein sequence ID" value="VFJ53464.1"/>
    <property type="molecule type" value="Genomic_DNA"/>
</dbReference>
<protein>
    <submittedName>
        <fullName evidence="1">Uncharacterized protein</fullName>
    </submittedName>
</protein>
<sequence length="41" mass="4444">MTEIGTLIASLASRMVDYSVCNLFEPILSVGYEPGGVLLKR</sequence>
<dbReference type="EMBL" id="CAADEY010000007">
    <property type="protein sequence ID" value="VFJ44008.1"/>
    <property type="molecule type" value="Genomic_DNA"/>
</dbReference>